<protein>
    <submittedName>
        <fullName evidence="2">Glutaconate CoA-transferase</fullName>
        <ecNumber evidence="2">2.8.3.12</ecNumber>
    </submittedName>
</protein>
<dbReference type="Gene3D" id="3.40.1080.10">
    <property type="entry name" value="Glutaconate Coenzyme A-transferase"/>
    <property type="match status" value="1"/>
</dbReference>
<dbReference type="SMART" id="SM00882">
    <property type="entry name" value="CoA_trans"/>
    <property type="match status" value="1"/>
</dbReference>
<dbReference type="Proteomes" id="UP000000851">
    <property type="component" value="Chromosome"/>
</dbReference>
<dbReference type="InParanoid" id="C7QHM1"/>
<evidence type="ECO:0000313" key="3">
    <source>
        <dbReference type="Proteomes" id="UP000000851"/>
    </source>
</evidence>
<name>C7QHM1_CATAD</name>
<dbReference type="AlphaFoldDB" id="C7QHM1"/>
<proteinExistence type="inferred from homology"/>
<dbReference type="HOGENOM" id="CLU_069088_0_0_11"/>
<dbReference type="STRING" id="479433.Caci_2127"/>
<reference evidence="2 3" key="1">
    <citation type="journal article" date="2009" name="Stand. Genomic Sci.">
        <title>Complete genome sequence of Catenulispora acidiphila type strain (ID 139908).</title>
        <authorList>
            <person name="Copeland A."/>
            <person name="Lapidus A."/>
            <person name="Glavina Del Rio T."/>
            <person name="Nolan M."/>
            <person name="Lucas S."/>
            <person name="Chen F."/>
            <person name="Tice H."/>
            <person name="Cheng J.F."/>
            <person name="Bruce D."/>
            <person name="Goodwin L."/>
            <person name="Pitluck S."/>
            <person name="Mikhailova N."/>
            <person name="Pati A."/>
            <person name="Ivanova N."/>
            <person name="Mavromatis K."/>
            <person name="Chen A."/>
            <person name="Palaniappan K."/>
            <person name="Chain P."/>
            <person name="Land M."/>
            <person name="Hauser L."/>
            <person name="Chang Y.J."/>
            <person name="Jeffries C.D."/>
            <person name="Chertkov O."/>
            <person name="Brettin T."/>
            <person name="Detter J.C."/>
            <person name="Han C."/>
            <person name="Ali Z."/>
            <person name="Tindall B.J."/>
            <person name="Goker M."/>
            <person name="Bristow J."/>
            <person name="Eisen J.A."/>
            <person name="Markowitz V."/>
            <person name="Hugenholtz P."/>
            <person name="Kyrpides N.C."/>
            <person name="Klenk H.P."/>
        </authorList>
    </citation>
    <scope>NUCLEOTIDE SEQUENCE [LARGE SCALE GENOMIC DNA]</scope>
    <source>
        <strain evidence="3">DSM 44928 / JCM 14897 / NBRC 102108 / NRRL B-24433 / ID139908</strain>
    </source>
</reference>
<dbReference type="KEGG" id="cai:Caci_2127"/>
<dbReference type="PANTHER" id="PTHR43293">
    <property type="entry name" value="ACETATE COA-TRANSFERASE YDIF"/>
    <property type="match status" value="1"/>
</dbReference>
<accession>C7QHM1</accession>
<dbReference type="EMBL" id="CP001700">
    <property type="protein sequence ID" value="ACU71046.1"/>
    <property type="molecule type" value="Genomic_DNA"/>
</dbReference>
<keyword evidence="3" id="KW-1185">Reference proteome</keyword>
<sequence>MTVTESTADAGAGTGADAPPLSALPRELLVFEGARQIADGDCVIAGTGLPLLAGLVAQRTHAPSARLLIESGVVFPKVVPTPLSVVDPRIMHAPSKLGSLIESLGGFVQRGLVSTGFLGGAQIDARANINSTWIERGSGRVRLPGSGGANDIASHCATIVVLTSHEKRRFPERCDYVTSPGFLDGPGARRRAGLNPVRVKVVTDLCVLEGDDAVGELTVTALMPGATVEDVLANTGFTPRVADRLAVVAAPSAEHLALLRDVLDPESRYFPERLKNGNAHD</sequence>
<evidence type="ECO:0000313" key="2">
    <source>
        <dbReference type="EMBL" id="ACU71046.1"/>
    </source>
</evidence>
<dbReference type="EC" id="2.8.3.12" evidence="2"/>
<keyword evidence="2" id="KW-0808">Transferase</keyword>
<organism evidence="2 3">
    <name type="scientific">Catenulispora acidiphila (strain DSM 44928 / JCM 14897 / NBRC 102108 / NRRL B-24433 / ID139908)</name>
    <dbReference type="NCBI Taxonomy" id="479433"/>
    <lineage>
        <taxon>Bacteria</taxon>
        <taxon>Bacillati</taxon>
        <taxon>Actinomycetota</taxon>
        <taxon>Actinomycetes</taxon>
        <taxon>Catenulisporales</taxon>
        <taxon>Catenulisporaceae</taxon>
        <taxon>Catenulispora</taxon>
    </lineage>
</organism>
<dbReference type="InterPro" id="IPR037171">
    <property type="entry name" value="NagB/RpiA_transferase-like"/>
</dbReference>
<dbReference type="GO" id="GO:0018730">
    <property type="term" value="F:glutaconate CoA-transferase activity"/>
    <property type="evidence" value="ECO:0007669"/>
    <property type="project" value="UniProtKB-EC"/>
</dbReference>
<dbReference type="RefSeq" id="WP_012786339.1">
    <property type="nucleotide sequence ID" value="NC_013131.1"/>
</dbReference>
<dbReference type="eggNOG" id="COG2057">
    <property type="taxonomic scope" value="Bacteria"/>
</dbReference>
<dbReference type="Pfam" id="PF01144">
    <property type="entry name" value="CoA_trans"/>
    <property type="match status" value="1"/>
</dbReference>
<evidence type="ECO:0000256" key="1">
    <source>
        <dbReference type="ARBA" id="ARBA00007047"/>
    </source>
</evidence>
<dbReference type="PANTHER" id="PTHR43293:SF3">
    <property type="entry name" value="CHOLESTEROL RING-CLEAVING HYDROLASE IPDB SUBUNIT"/>
    <property type="match status" value="1"/>
</dbReference>
<dbReference type="InterPro" id="IPR004165">
    <property type="entry name" value="CoA_trans_fam_I"/>
</dbReference>
<comment type="similarity">
    <text evidence="1">Belongs to the 3-oxoacid CoA-transferase subunit B family.</text>
</comment>
<gene>
    <name evidence="2" type="ordered locus">Caci_2127</name>
</gene>
<dbReference type="SUPFAM" id="SSF100950">
    <property type="entry name" value="NagB/RpiA/CoA transferase-like"/>
    <property type="match status" value="1"/>
</dbReference>